<keyword evidence="1" id="KW-1133">Transmembrane helix</keyword>
<protein>
    <recommendedName>
        <fullName evidence="4">Variable surface protein</fullName>
    </recommendedName>
</protein>
<evidence type="ECO:0000313" key="2">
    <source>
        <dbReference type="EMBL" id="KMZ83259.1"/>
    </source>
</evidence>
<evidence type="ECO:0008006" key="4">
    <source>
        <dbReference type="Google" id="ProtNLM"/>
    </source>
</evidence>
<sequence>MYGQYNYDYFTIKFRKNMVILLQILGILYILFIFYKLTIKNSLINIIYHNIYYIPFVYIYILIKDVKKLKINMYYFNFIRVIEIGIFKISSIIYAIYIYFVSSFNKYNDEINNFIEDSNDIYKGYCKNIPEENGNINNSCPKAMKYLKNLEDHGHDDYSANGCKYLSYWIHYYVFNKQNVNRKSFEFYQKLLKEYEEFDNDHFCMYYIEEITKLPYDFLEKLIDLYEKFYNGNAQEKKCDCVCAKECAILYNKHRNICLQSKDNDFCNELEKFKKKYDENMLLISECKDAPKSLPSAKEHDVSVIIITPISLIVLISFTLFILYKVIINFKLKMYLH</sequence>
<dbReference type="Pfam" id="PF05795">
    <property type="entry name" value="Plasmodium_Vir"/>
    <property type="match status" value="1"/>
</dbReference>
<dbReference type="Proteomes" id="UP000053327">
    <property type="component" value="Unassembled WGS sequence"/>
</dbReference>
<feature type="transmembrane region" description="Helical" evidence="1">
    <location>
        <begin position="75"/>
        <end position="100"/>
    </location>
</feature>
<dbReference type="OrthoDB" id="387682at2759"/>
<name>A0A0J9SJU6_PLAV1</name>
<evidence type="ECO:0000313" key="3">
    <source>
        <dbReference type="Proteomes" id="UP000053327"/>
    </source>
</evidence>
<keyword evidence="1" id="KW-0812">Transmembrane</keyword>
<feature type="transmembrane region" description="Helical" evidence="1">
    <location>
        <begin position="302"/>
        <end position="324"/>
    </location>
</feature>
<reference evidence="2 3" key="1">
    <citation type="submission" date="2011-08" db="EMBL/GenBank/DDBJ databases">
        <title>The Genome Sequence of Plasmodium vivax Brazil I.</title>
        <authorList>
            <consortium name="The Broad Institute Genome Sequencing Platform"/>
            <consortium name="The Broad Institute Genome Sequencing Center for Infectious Disease"/>
            <person name="Neafsey D."/>
            <person name="Carlton J."/>
            <person name="Barnwell J."/>
            <person name="Collins W."/>
            <person name="Escalante A."/>
            <person name="Mullikin J."/>
            <person name="Saul A."/>
            <person name="Guigo R."/>
            <person name="Camara F."/>
            <person name="Young S.K."/>
            <person name="Zeng Q."/>
            <person name="Gargeya S."/>
            <person name="Fitzgerald M."/>
            <person name="Haas B."/>
            <person name="Abouelleil A."/>
            <person name="Alvarado L."/>
            <person name="Arachchi H.M."/>
            <person name="Berlin A."/>
            <person name="Brown A."/>
            <person name="Chapman S.B."/>
            <person name="Chen Z."/>
            <person name="Dunbar C."/>
            <person name="Freedman E."/>
            <person name="Gearin G."/>
            <person name="Gellesch M."/>
            <person name="Goldberg J."/>
            <person name="Griggs A."/>
            <person name="Gujja S."/>
            <person name="Heiman D."/>
            <person name="Howarth C."/>
            <person name="Larson L."/>
            <person name="Lui A."/>
            <person name="MacDonald P.J.P."/>
            <person name="Montmayeur A."/>
            <person name="Murphy C."/>
            <person name="Neiman D."/>
            <person name="Pearson M."/>
            <person name="Priest M."/>
            <person name="Roberts A."/>
            <person name="Saif S."/>
            <person name="Shea T."/>
            <person name="Shenoy N."/>
            <person name="Sisk P."/>
            <person name="Stolte C."/>
            <person name="Sykes S."/>
            <person name="Wortman J."/>
            <person name="Nusbaum C."/>
            <person name="Birren B."/>
        </authorList>
    </citation>
    <scope>NUCLEOTIDE SEQUENCE [LARGE SCALE GENOMIC DNA]</scope>
    <source>
        <strain evidence="2 3">Brazil I</strain>
    </source>
</reference>
<organism evidence="2 3">
    <name type="scientific">Plasmodium vivax (strain Brazil I)</name>
    <dbReference type="NCBI Taxonomy" id="1033975"/>
    <lineage>
        <taxon>Eukaryota</taxon>
        <taxon>Sar</taxon>
        <taxon>Alveolata</taxon>
        <taxon>Apicomplexa</taxon>
        <taxon>Aconoidasida</taxon>
        <taxon>Haemosporida</taxon>
        <taxon>Plasmodiidae</taxon>
        <taxon>Plasmodium</taxon>
        <taxon>Plasmodium (Plasmodium)</taxon>
    </lineage>
</organism>
<dbReference type="InterPro" id="IPR008780">
    <property type="entry name" value="Plasmodium_Vir"/>
</dbReference>
<evidence type="ECO:0000256" key="1">
    <source>
        <dbReference type="SAM" id="Phobius"/>
    </source>
</evidence>
<accession>A0A0J9SJU6</accession>
<feature type="transmembrane region" description="Helical" evidence="1">
    <location>
        <begin position="20"/>
        <end position="37"/>
    </location>
</feature>
<proteinExistence type="predicted"/>
<keyword evidence="1" id="KW-0472">Membrane</keyword>
<gene>
    <name evidence="2" type="ORF">PVBG_05229</name>
</gene>
<dbReference type="AlphaFoldDB" id="A0A0J9SJU6"/>
<dbReference type="EMBL" id="KQ234946">
    <property type="protein sequence ID" value="KMZ83259.1"/>
    <property type="molecule type" value="Genomic_DNA"/>
</dbReference>
<feature type="transmembrane region" description="Helical" evidence="1">
    <location>
        <begin position="43"/>
        <end position="63"/>
    </location>
</feature>